<organism evidence="1 2">
    <name type="scientific">Paraburkholderia susongensis</name>
    <dbReference type="NCBI Taxonomy" id="1515439"/>
    <lineage>
        <taxon>Bacteria</taxon>
        <taxon>Pseudomonadati</taxon>
        <taxon>Pseudomonadota</taxon>
        <taxon>Betaproteobacteria</taxon>
        <taxon>Burkholderiales</taxon>
        <taxon>Burkholderiaceae</taxon>
        <taxon>Paraburkholderia</taxon>
    </lineage>
</organism>
<reference evidence="2" key="1">
    <citation type="submission" date="2017-04" db="EMBL/GenBank/DDBJ databases">
        <authorList>
            <person name="Varghese N."/>
            <person name="Submissions S."/>
        </authorList>
    </citation>
    <scope>NUCLEOTIDE SEQUENCE [LARGE SCALE GENOMIC DNA]</scope>
    <source>
        <strain evidence="2">LMG 29540</strain>
    </source>
</reference>
<keyword evidence="2" id="KW-1185">Reference proteome</keyword>
<evidence type="ECO:0000313" key="1">
    <source>
        <dbReference type="EMBL" id="SMG61528.1"/>
    </source>
</evidence>
<accession>A0A1X7M5Q2</accession>
<dbReference type="EMBL" id="FXAT01000023">
    <property type="protein sequence ID" value="SMG61528.1"/>
    <property type="molecule type" value="Genomic_DNA"/>
</dbReference>
<name>A0A1X7M5Q2_9BURK</name>
<sequence length="91" mass="9907">MLVAESKEDLVREKGEEWAAGAIPFFGGELINVMKAGELGKAVDKAAIELAMAVWLFDSIYCGLSPEVFVKCDLDLTMWHDGTVVCTRVLG</sequence>
<proteinExistence type="predicted"/>
<gene>
    <name evidence="1" type="ORF">SAMN06265784_1232</name>
</gene>
<dbReference type="Proteomes" id="UP000193228">
    <property type="component" value="Unassembled WGS sequence"/>
</dbReference>
<evidence type="ECO:0000313" key="2">
    <source>
        <dbReference type="Proteomes" id="UP000193228"/>
    </source>
</evidence>
<dbReference type="AlphaFoldDB" id="A0A1X7M5Q2"/>
<protein>
    <submittedName>
        <fullName evidence="1">Uncharacterized protein</fullName>
    </submittedName>
</protein>